<proteinExistence type="predicted"/>
<dbReference type="EMBL" id="JAVAJI010000027">
    <property type="protein sequence ID" value="MDP4545859.1"/>
    <property type="molecule type" value="Genomic_DNA"/>
</dbReference>
<accession>A0ABT9HJB6</accession>
<protein>
    <submittedName>
        <fullName evidence="1">Uncharacterized protein</fullName>
    </submittedName>
</protein>
<reference evidence="1 2" key="1">
    <citation type="submission" date="2023-08" db="EMBL/GenBank/DDBJ databases">
        <authorList>
            <person name="Kumar R."/>
        </authorList>
    </citation>
    <scope>NUCLEOTIDE SEQUENCE [LARGE SCALE GENOMIC DNA]</scope>
    <source>
        <strain evidence="1 2">LUR13</strain>
    </source>
</reference>
<organism evidence="1 2">
    <name type="scientific">Psychrobacter faecalis</name>
    <dbReference type="NCBI Taxonomy" id="180588"/>
    <lineage>
        <taxon>Bacteria</taxon>
        <taxon>Pseudomonadati</taxon>
        <taxon>Pseudomonadota</taxon>
        <taxon>Gammaproteobacteria</taxon>
        <taxon>Moraxellales</taxon>
        <taxon>Moraxellaceae</taxon>
        <taxon>Psychrobacter</taxon>
    </lineage>
</organism>
<dbReference type="Proteomes" id="UP001228171">
    <property type="component" value="Unassembled WGS sequence"/>
</dbReference>
<dbReference type="RefSeq" id="WP_305936055.1">
    <property type="nucleotide sequence ID" value="NZ_JAVAJI010000027.1"/>
</dbReference>
<evidence type="ECO:0000313" key="2">
    <source>
        <dbReference type="Proteomes" id="UP001228171"/>
    </source>
</evidence>
<comment type="caution">
    <text evidence="1">The sequence shown here is derived from an EMBL/GenBank/DDBJ whole genome shotgun (WGS) entry which is preliminary data.</text>
</comment>
<evidence type="ECO:0000313" key="1">
    <source>
        <dbReference type="EMBL" id="MDP4545859.1"/>
    </source>
</evidence>
<name>A0ABT9HJB6_9GAMM</name>
<sequence>MSQTTFKPVFDGYFKIFLHDDDHEKAADRAEFTGQWIKSKRRRIMKKDRKFQVTLHIFDMDGHKRGLQSMVFKDRGGQGDLSKVIFGFGNEFVDELRAGDRDLKVDLVNSYAVVRA</sequence>
<gene>
    <name evidence="1" type="ORF">Q8P09_12315</name>
</gene>
<keyword evidence="2" id="KW-1185">Reference proteome</keyword>